<feature type="non-terminal residue" evidence="1">
    <location>
        <position position="29"/>
    </location>
</feature>
<reference evidence="1" key="1">
    <citation type="submission" date="2018-05" db="EMBL/GenBank/DDBJ databases">
        <authorList>
            <person name="Lanie J.A."/>
            <person name="Ng W.-L."/>
            <person name="Kazmierczak K.M."/>
            <person name="Andrzejewski T.M."/>
            <person name="Davidsen T.M."/>
            <person name="Wayne K.J."/>
            <person name="Tettelin H."/>
            <person name="Glass J.I."/>
            <person name="Rusch D."/>
            <person name="Podicherti R."/>
            <person name="Tsui H.-C.T."/>
            <person name="Winkler M.E."/>
        </authorList>
    </citation>
    <scope>NUCLEOTIDE SEQUENCE</scope>
</reference>
<dbReference type="AlphaFoldDB" id="A0A383ARM5"/>
<proteinExistence type="predicted"/>
<evidence type="ECO:0000313" key="1">
    <source>
        <dbReference type="EMBL" id="SVE10180.1"/>
    </source>
</evidence>
<accession>A0A383ARM5</accession>
<sequence>MVTVQHGWIKANGLRLHYLDYGGAGRPII</sequence>
<organism evidence="1">
    <name type="scientific">marine metagenome</name>
    <dbReference type="NCBI Taxonomy" id="408172"/>
    <lineage>
        <taxon>unclassified sequences</taxon>
        <taxon>metagenomes</taxon>
        <taxon>ecological metagenomes</taxon>
    </lineage>
</organism>
<name>A0A383ARM5_9ZZZZ</name>
<protein>
    <submittedName>
        <fullName evidence="1">Uncharacterized protein</fullName>
    </submittedName>
</protein>
<dbReference type="EMBL" id="UINC01194204">
    <property type="protein sequence ID" value="SVE10180.1"/>
    <property type="molecule type" value="Genomic_DNA"/>
</dbReference>
<gene>
    <name evidence="1" type="ORF">METZ01_LOCUS463034</name>
</gene>